<dbReference type="PANTHER" id="PTHR30483:SF40">
    <property type="entry name" value="HISTIDINE KINASE"/>
    <property type="match status" value="1"/>
</dbReference>
<evidence type="ECO:0000313" key="7">
    <source>
        <dbReference type="EMBL" id="HEU97883.1"/>
    </source>
</evidence>
<dbReference type="InterPro" id="IPR028082">
    <property type="entry name" value="Peripla_BP_I"/>
</dbReference>
<dbReference type="EMBL" id="DSFE01000074">
    <property type="protein sequence ID" value="HEU97883.1"/>
    <property type="molecule type" value="Genomic_DNA"/>
</dbReference>
<keyword evidence="4 5" id="KW-0472">Membrane</keyword>
<evidence type="ECO:0000256" key="4">
    <source>
        <dbReference type="ARBA" id="ARBA00023136"/>
    </source>
</evidence>
<evidence type="ECO:0000256" key="5">
    <source>
        <dbReference type="SAM" id="Phobius"/>
    </source>
</evidence>
<evidence type="ECO:0000259" key="6">
    <source>
        <dbReference type="Pfam" id="PF01094"/>
    </source>
</evidence>
<proteinExistence type="predicted"/>
<protein>
    <submittedName>
        <fullName evidence="7">ABC transporter substrate-binding protein</fullName>
    </submittedName>
</protein>
<name>A0A7C2UUL8_9CREN</name>
<dbReference type="SUPFAM" id="SSF53822">
    <property type="entry name" value="Periplasmic binding protein-like I"/>
    <property type="match status" value="1"/>
</dbReference>
<dbReference type="InterPro" id="IPR001828">
    <property type="entry name" value="ANF_lig-bd_rcpt"/>
</dbReference>
<dbReference type="InterPro" id="IPR051010">
    <property type="entry name" value="BCAA_transport"/>
</dbReference>
<comment type="subcellular location">
    <subcellularLocation>
        <location evidence="1">Membrane</location>
    </subcellularLocation>
</comment>
<keyword evidence="2 5" id="KW-0812">Transmembrane</keyword>
<evidence type="ECO:0000256" key="3">
    <source>
        <dbReference type="ARBA" id="ARBA00022989"/>
    </source>
</evidence>
<keyword evidence="3 5" id="KW-1133">Transmembrane helix</keyword>
<comment type="caution">
    <text evidence="7">The sequence shown here is derived from an EMBL/GenBank/DDBJ whole genome shotgun (WGS) entry which is preliminary data.</text>
</comment>
<dbReference type="GO" id="GO:0016020">
    <property type="term" value="C:membrane"/>
    <property type="evidence" value="ECO:0007669"/>
    <property type="project" value="UniProtKB-SubCell"/>
</dbReference>
<feature type="transmembrane region" description="Helical" evidence="5">
    <location>
        <begin position="36"/>
        <end position="54"/>
    </location>
</feature>
<reference evidence="7" key="1">
    <citation type="journal article" date="2020" name="mSystems">
        <title>Genome- and Community-Level Interaction Insights into Carbon Utilization and Element Cycling Functions of Hydrothermarchaeota in Hydrothermal Sediment.</title>
        <authorList>
            <person name="Zhou Z."/>
            <person name="Liu Y."/>
            <person name="Xu W."/>
            <person name="Pan J."/>
            <person name="Luo Z.H."/>
            <person name="Li M."/>
        </authorList>
    </citation>
    <scope>NUCLEOTIDE SEQUENCE [LARGE SCALE GENOMIC DNA]</scope>
    <source>
        <strain evidence="7">SpSt-1259</strain>
    </source>
</reference>
<accession>A0A7C2UUL8</accession>
<sequence length="455" mass="49547">MPISHLKGRELIYIYSLANHFSHQRRFMEMDYKTQLVIVAVIMLLVGIAAGYAVKPSAPQSAPNTTTTAQGQQSKLPNVIVIGGLFPLSGDLQTFGQQNSLALQLAASDINSFFNSSGLPYQVKVVIEDTQTNPDVALQKLQSLYSQGVKFVAGPMASSEVKNIMGFANSNHILIFSPSSTSPALAIPNDFIFRLVVDDRLQGTALAQLAKYYGLKHVVVVWRGDDWGDNLANSTLSNLAALGIDAIRGPRYSVQVSDYTSEVNQLASTVSSLVNKYGASSVGVILVSFEEGVQFMDQASQYQTLSNVRWIGTDGIAKSGKLIGDPVASVFAVKTNFTATISGTLPNPKYDNLTKRFVAQLGTEPISYAYNTYDIAWLLTLSILTAGEYNPDKVAKILPTVASDFYGVTGWAQLNENGDRAFANYFIYGVANVQNQYQWTYVGMYDTATNAFTFK</sequence>
<dbReference type="PANTHER" id="PTHR30483">
    <property type="entry name" value="LEUCINE-SPECIFIC-BINDING PROTEIN"/>
    <property type="match status" value="1"/>
</dbReference>
<dbReference type="Pfam" id="PF01094">
    <property type="entry name" value="ANF_receptor"/>
    <property type="match status" value="1"/>
</dbReference>
<organism evidence="7">
    <name type="scientific">Fervidicoccus fontis</name>
    <dbReference type="NCBI Taxonomy" id="683846"/>
    <lineage>
        <taxon>Archaea</taxon>
        <taxon>Thermoproteota</taxon>
        <taxon>Thermoprotei</taxon>
        <taxon>Fervidicoccales</taxon>
        <taxon>Fervidicoccaceae</taxon>
        <taxon>Fervidicoccus</taxon>
    </lineage>
</organism>
<evidence type="ECO:0000256" key="1">
    <source>
        <dbReference type="ARBA" id="ARBA00004370"/>
    </source>
</evidence>
<dbReference type="Gene3D" id="3.40.50.2300">
    <property type="match status" value="2"/>
</dbReference>
<evidence type="ECO:0000256" key="2">
    <source>
        <dbReference type="ARBA" id="ARBA00022692"/>
    </source>
</evidence>
<dbReference type="Proteomes" id="UP000885664">
    <property type="component" value="Unassembled WGS sequence"/>
</dbReference>
<feature type="domain" description="Receptor ligand binding region" evidence="6">
    <location>
        <begin position="100"/>
        <end position="430"/>
    </location>
</feature>
<gene>
    <name evidence="7" type="ORF">ENO36_03395</name>
</gene>
<dbReference type="AlphaFoldDB" id="A0A7C2UUL8"/>